<proteinExistence type="predicted"/>
<keyword evidence="3" id="KW-1185">Reference proteome</keyword>
<evidence type="ECO:0000313" key="2">
    <source>
        <dbReference type="EMBL" id="TEB08179.1"/>
    </source>
</evidence>
<dbReference type="EMBL" id="QFGA01000001">
    <property type="protein sequence ID" value="TEB08179.1"/>
    <property type="molecule type" value="Genomic_DNA"/>
</dbReference>
<protein>
    <recommendedName>
        <fullName evidence="1">Antitoxin SocA-like Panacea domain-containing protein</fullName>
    </recommendedName>
</protein>
<gene>
    <name evidence="2" type="ORF">Psch_01734</name>
</gene>
<dbReference type="Proteomes" id="UP000298324">
    <property type="component" value="Unassembled WGS sequence"/>
</dbReference>
<accession>A0A4Y7RHD9</accession>
<dbReference type="AlphaFoldDB" id="A0A4Y7RHD9"/>
<reference evidence="2 3" key="1">
    <citation type="journal article" date="2018" name="Environ. Microbiol.">
        <title>Novel energy conservation strategies and behaviour of Pelotomaculum schinkii driving syntrophic propionate catabolism.</title>
        <authorList>
            <person name="Hidalgo-Ahumada C.A.P."/>
            <person name="Nobu M.K."/>
            <person name="Narihiro T."/>
            <person name="Tamaki H."/>
            <person name="Liu W.T."/>
            <person name="Kamagata Y."/>
            <person name="Stams A.J.M."/>
            <person name="Imachi H."/>
            <person name="Sousa D.Z."/>
        </authorList>
    </citation>
    <scope>NUCLEOTIDE SEQUENCE [LARGE SCALE GENOMIC DNA]</scope>
    <source>
        <strain evidence="2 3">HH</strain>
    </source>
</reference>
<feature type="domain" description="Antitoxin SocA-like Panacea" evidence="1">
    <location>
        <begin position="27"/>
        <end position="118"/>
    </location>
</feature>
<dbReference type="RefSeq" id="WP_134219355.1">
    <property type="nucleotide sequence ID" value="NZ_QFGA01000001.1"/>
</dbReference>
<comment type="caution">
    <text evidence="2">The sequence shown here is derived from an EMBL/GenBank/DDBJ whole genome shotgun (WGS) entry which is preliminary data.</text>
</comment>
<dbReference type="InterPro" id="IPR025272">
    <property type="entry name" value="SocA_Panacea"/>
</dbReference>
<name>A0A4Y7RHD9_9FIRM</name>
<dbReference type="Pfam" id="PF13274">
    <property type="entry name" value="SocA_Panacea"/>
    <property type="match status" value="1"/>
</dbReference>
<sequence length="171" mass="19536">MVNNLRRYIKTLESICEDRKLGKKAVQKLMYLIERKGVEFDLGYNIHFFGPYSAKLDNILHRLESDEVIEIDTTGRTHTISVMDSSRCEGEELSSEDKKTVEYVISRFGNKTAFELEGIATLDYVACNLVGSEGKSDIDIINGVKRIKGTKFNNSQLSQYLEILKENHYLS</sequence>
<evidence type="ECO:0000259" key="1">
    <source>
        <dbReference type="Pfam" id="PF13274"/>
    </source>
</evidence>
<organism evidence="2 3">
    <name type="scientific">Pelotomaculum schinkii</name>
    <dbReference type="NCBI Taxonomy" id="78350"/>
    <lineage>
        <taxon>Bacteria</taxon>
        <taxon>Bacillati</taxon>
        <taxon>Bacillota</taxon>
        <taxon>Clostridia</taxon>
        <taxon>Eubacteriales</taxon>
        <taxon>Desulfotomaculaceae</taxon>
        <taxon>Pelotomaculum</taxon>
    </lineage>
</organism>
<evidence type="ECO:0000313" key="3">
    <source>
        <dbReference type="Proteomes" id="UP000298324"/>
    </source>
</evidence>